<dbReference type="InterPro" id="IPR051092">
    <property type="entry name" value="FYVE_RhoGEF_PH"/>
</dbReference>
<feature type="domain" description="DH" evidence="1">
    <location>
        <begin position="1"/>
        <end position="84"/>
    </location>
</feature>
<dbReference type="Gene3D" id="2.30.29.30">
    <property type="entry name" value="Pleckstrin-homology domain (PH domain)/Phosphotyrosine-binding domain (PTB)"/>
    <property type="match status" value="1"/>
</dbReference>
<organism evidence="2 3">
    <name type="scientific">Euroglyphus maynei</name>
    <name type="common">Mayne's house dust mite</name>
    <dbReference type="NCBI Taxonomy" id="6958"/>
    <lineage>
        <taxon>Eukaryota</taxon>
        <taxon>Metazoa</taxon>
        <taxon>Ecdysozoa</taxon>
        <taxon>Arthropoda</taxon>
        <taxon>Chelicerata</taxon>
        <taxon>Arachnida</taxon>
        <taxon>Acari</taxon>
        <taxon>Acariformes</taxon>
        <taxon>Sarcoptiformes</taxon>
        <taxon>Astigmata</taxon>
        <taxon>Psoroptidia</taxon>
        <taxon>Analgoidea</taxon>
        <taxon>Pyroglyphidae</taxon>
        <taxon>Pyroglyphinae</taxon>
        <taxon>Euroglyphus</taxon>
    </lineage>
</organism>
<protein>
    <submittedName>
        <fullName evidence="2">FYVE, RhoGEF and PH domain-containing protein 6-like protein</fullName>
    </submittedName>
</protein>
<dbReference type="PANTHER" id="PTHR12673">
    <property type="entry name" value="FACIOGENITAL DYSPLASIA PROTEIN"/>
    <property type="match status" value="1"/>
</dbReference>
<accession>A0A1Y3B9P6</accession>
<dbReference type="AlphaFoldDB" id="A0A1Y3B9P6"/>
<dbReference type="Proteomes" id="UP000194236">
    <property type="component" value="Unassembled WGS sequence"/>
</dbReference>
<reference evidence="2 3" key="1">
    <citation type="submission" date="2017-03" db="EMBL/GenBank/DDBJ databases">
        <title>Genome Survey of Euroglyphus maynei.</title>
        <authorList>
            <person name="Arlian L.G."/>
            <person name="Morgan M.S."/>
            <person name="Rider S.D."/>
        </authorList>
    </citation>
    <scope>NUCLEOTIDE SEQUENCE [LARGE SCALE GENOMIC DNA]</scope>
    <source>
        <strain evidence="2">Arlian Lab</strain>
        <tissue evidence="2">Whole body</tissue>
    </source>
</reference>
<evidence type="ECO:0000313" key="2">
    <source>
        <dbReference type="EMBL" id="OTF77579.1"/>
    </source>
</evidence>
<dbReference type="EMBL" id="MUJZ01031916">
    <property type="protein sequence ID" value="OTF77579.1"/>
    <property type="molecule type" value="Genomic_DNA"/>
</dbReference>
<keyword evidence="3" id="KW-1185">Reference proteome</keyword>
<dbReference type="GO" id="GO:0005085">
    <property type="term" value="F:guanyl-nucleotide exchange factor activity"/>
    <property type="evidence" value="ECO:0007669"/>
    <property type="project" value="InterPro"/>
</dbReference>
<dbReference type="GO" id="GO:0005737">
    <property type="term" value="C:cytoplasm"/>
    <property type="evidence" value="ECO:0007669"/>
    <property type="project" value="TreeGrafter"/>
</dbReference>
<evidence type="ECO:0000259" key="1">
    <source>
        <dbReference type="PROSITE" id="PS50010"/>
    </source>
</evidence>
<gene>
    <name evidence="2" type="ORF">BLA29_012530</name>
</gene>
<name>A0A1Y3B9P6_EURMA</name>
<dbReference type="SUPFAM" id="SSF48065">
    <property type="entry name" value="DBL homology domain (DH-domain)"/>
    <property type="match status" value="1"/>
</dbReference>
<proteinExistence type="predicted"/>
<dbReference type="Pfam" id="PF00621">
    <property type="entry name" value="RhoGEF"/>
    <property type="match status" value="1"/>
</dbReference>
<dbReference type="Gene3D" id="1.20.900.10">
    <property type="entry name" value="Dbl homology (DH) domain"/>
    <property type="match status" value="1"/>
</dbReference>
<dbReference type="PROSITE" id="PS50010">
    <property type="entry name" value="DH_2"/>
    <property type="match status" value="1"/>
</dbReference>
<dbReference type="InterPro" id="IPR035899">
    <property type="entry name" value="DBL_dom_sf"/>
</dbReference>
<sequence>MLDDAIGSNFDFESALRTFQNNDRCRKLTIKSYLLKPIQRLPQYGLMLKQYAKLLDPEKDRDEYEGTQEAIRIVNEVVDHIERESKMQEQSLTMNDLRNRIILTKPTKIIIPGRELIRRGQLDKVSRKEVHVRYFILVRSVF</sequence>
<dbReference type="InterPro" id="IPR011993">
    <property type="entry name" value="PH-like_dom_sf"/>
</dbReference>
<feature type="non-terminal residue" evidence="2">
    <location>
        <position position="142"/>
    </location>
</feature>
<dbReference type="OrthoDB" id="245697at2759"/>
<dbReference type="PANTHER" id="PTHR12673:SF267">
    <property type="entry name" value="PROTEIN CBG10230"/>
    <property type="match status" value="1"/>
</dbReference>
<evidence type="ECO:0000313" key="3">
    <source>
        <dbReference type="Proteomes" id="UP000194236"/>
    </source>
</evidence>
<comment type="caution">
    <text evidence="2">The sequence shown here is derived from an EMBL/GenBank/DDBJ whole genome shotgun (WGS) entry which is preliminary data.</text>
</comment>
<dbReference type="InterPro" id="IPR000219">
    <property type="entry name" value="DH_dom"/>
</dbReference>